<name>A0A286U0A2_9BACT</name>
<keyword evidence="2" id="KW-0413">Isomerase</keyword>
<dbReference type="EMBL" id="BAOS01000025">
    <property type="protein sequence ID" value="GAX61556.1"/>
    <property type="molecule type" value="Genomic_DNA"/>
</dbReference>
<evidence type="ECO:0000313" key="3">
    <source>
        <dbReference type="Proteomes" id="UP000218542"/>
    </source>
</evidence>
<gene>
    <name evidence="2" type="ORF">SCALIN_C25_0003</name>
</gene>
<evidence type="ECO:0000259" key="1">
    <source>
        <dbReference type="Pfam" id="PF07589"/>
    </source>
</evidence>
<organism evidence="2 3">
    <name type="scientific">Candidatus Scalindua japonica</name>
    <dbReference type="NCBI Taxonomy" id="1284222"/>
    <lineage>
        <taxon>Bacteria</taxon>
        <taxon>Pseudomonadati</taxon>
        <taxon>Planctomycetota</taxon>
        <taxon>Candidatus Brocadiia</taxon>
        <taxon>Candidatus Brocadiales</taxon>
        <taxon>Candidatus Scalinduaceae</taxon>
        <taxon>Candidatus Scalindua</taxon>
    </lineage>
</organism>
<keyword evidence="3" id="KW-1185">Reference proteome</keyword>
<protein>
    <submittedName>
        <fullName evidence="2">Triosephosphate isomerase</fullName>
    </submittedName>
</protein>
<sequence length="253" mass="27575">MKQTKIFESFSVIKSFSVSVIFILLVKTLMMSQAYASPVGYTNFTDWNNAIGLANVTQEDFSSSPVGNFSAGLTDIGSFNIFVDREDPGPTIDPVFLTGISNIFDFSNGTNAFIGNLAIQPFFIGVYELRFEFDTPIVGFAGTWESPVGDDQLDIIVNGETVQFDDSFLPPDEIGFFGIVDSMASFTTIGFSLRDTLPGTNGEIFGLDNVFIASTADPVPEPTTIALLGIGLAGLSGAEVRRRWKRRQLIKKQ</sequence>
<dbReference type="AlphaFoldDB" id="A0A286U0A2"/>
<dbReference type="OrthoDB" id="9963071at2"/>
<comment type="caution">
    <text evidence="2">The sequence shown here is derived from an EMBL/GenBank/DDBJ whole genome shotgun (WGS) entry which is preliminary data.</text>
</comment>
<accession>A0A286U0A2</accession>
<dbReference type="NCBIfam" id="TIGR02595">
    <property type="entry name" value="PEP_CTERM"/>
    <property type="match status" value="1"/>
</dbReference>
<dbReference type="Proteomes" id="UP000218542">
    <property type="component" value="Unassembled WGS sequence"/>
</dbReference>
<proteinExistence type="predicted"/>
<dbReference type="Pfam" id="PF07589">
    <property type="entry name" value="PEP-CTERM"/>
    <property type="match status" value="1"/>
</dbReference>
<dbReference type="RefSeq" id="WP_096894946.1">
    <property type="nucleotide sequence ID" value="NZ_BAOS01000025.1"/>
</dbReference>
<reference evidence="3" key="1">
    <citation type="journal article" date="2017" name="Environ. Microbiol. Rep.">
        <title>Genetic Diversity of Marine Anaerobic Ammonium-Oxidizing Bacteria as Revealed by Genomic and Proteomic Analyses of 'Candidatus Scalindua japonica'.</title>
        <authorList>
            <person name="Oshiki M."/>
            <person name="Mizuto K."/>
            <person name="Kimura Z."/>
            <person name="Kindaichi T."/>
            <person name="Satoh H."/>
            <person name="Okabe S."/>
        </authorList>
    </citation>
    <scope>NUCLEOTIDE SEQUENCE [LARGE SCALE GENOMIC DNA]</scope>
    <source>
        <strain evidence="3">husup-a2</strain>
    </source>
</reference>
<dbReference type="GO" id="GO:0016853">
    <property type="term" value="F:isomerase activity"/>
    <property type="evidence" value="ECO:0007669"/>
    <property type="project" value="UniProtKB-KW"/>
</dbReference>
<feature type="domain" description="Ice-binding protein C-terminal" evidence="1">
    <location>
        <begin position="218"/>
        <end position="242"/>
    </location>
</feature>
<evidence type="ECO:0000313" key="2">
    <source>
        <dbReference type="EMBL" id="GAX61556.1"/>
    </source>
</evidence>
<dbReference type="InterPro" id="IPR013424">
    <property type="entry name" value="Ice-binding_C"/>
</dbReference>